<name>A0ACC0UY86_9HYPO</name>
<evidence type="ECO:0000313" key="1">
    <source>
        <dbReference type="EMBL" id="KAI9899109.1"/>
    </source>
</evidence>
<keyword evidence="2" id="KW-1185">Reference proteome</keyword>
<protein>
    <submittedName>
        <fullName evidence="1">Uncharacterized protein</fullName>
    </submittedName>
</protein>
<reference evidence="1" key="1">
    <citation type="submission" date="2022-10" db="EMBL/GenBank/DDBJ databases">
        <title>Complete Genome of Trichothecium roseum strain YXFP-22015, a Plant Pathogen Isolated from Citrus.</title>
        <authorList>
            <person name="Wang Y."/>
            <person name="Zhu L."/>
        </authorList>
    </citation>
    <scope>NUCLEOTIDE SEQUENCE</scope>
    <source>
        <strain evidence="1">YXFP-22015</strain>
    </source>
</reference>
<sequence>MAASHEDKFLELRQKLTQGKVLLPTDAGFDDSLRRWSKTCIKPAAAVVFPRTTEEVSTAVKFATANGIGFNVKGGGHSTSQANSAPSPEGMVLDLGLMRDVSVDAAAQTVTFQGGCLWNDVDEALWKHGLATVGGTVSHTGVAGLILHGGFGFLTGQRGLAIDVLLSAQVVLADGSIVRASEKGNPDLFWALRGAGSSFGVVTEFTSKAFPQGEAWSGLMIFTVDKLPDVVDFINTWAETNDGTQTFVVNFTHAPPTPGSDPNAPTPPVIFVMAGSVGPEPEKRGPEFYKPLLDLESLMCRTRVVPYPEVNKVGDDGPFAWGRRYLFGGANFTTPLKLSTAEAVRDKFESLAAQHPGAGIEASTCMWECIPNKATREVPVSSTAYNNRGAYFNVGIGWTWNDESLDTEVRNFNREFQKFIRNLGYHDNELKDGIGQYLNYAGLDAMSAEAAFGANADRLRRLKKQYDPNNVFDKLWKLIGKLEESQTTGGIGG</sequence>
<evidence type="ECO:0000313" key="2">
    <source>
        <dbReference type="Proteomes" id="UP001163324"/>
    </source>
</evidence>
<gene>
    <name evidence="1" type="ORF">N3K66_005570</name>
</gene>
<dbReference type="Proteomes" id="UP001163324">
    <property type="component" value="Chromosome 5"/>
</dbReference>
<comment type="caution">
    <text evidence="1">The sequence shown here is derived from an EMBL/GenBank/DDBJ whole genome shotgun (WGS) entry which is preliminary data.</text>
</comment>
<organism evidence="1 2">
    <name type="scientific">Trichothecium roseum</name>
    <dbReference type="NCBI Taxonomy" id="47278"/>
    <lineage>
        <taxon>Eukaryota</taxon>
        <taxon>Fungi</taxon>
        <taxon>Dikarya</taxon>
        <taxon>Ascomycota</taxon>
        <taxon>Pezizomycotina</taxon>
        <taxon>Sordariomycetes</taxon>
        <taxon>Hypocreomycetidae</taxon>
        <taxon>Hypocreales</taxon>
        <taxon>Hypocreales incertae sedis</taxon>
        <taxon>Trichothecium</taxon>
    </lineage>
</organism>
<accession>A0ACC0UY86</accession>
<dbReference type="EMBL" id="CM047944">
    <property type="protein sequence ID" value="KAI9899109.1"/>
    <property type="molecule type" value="Genomic_DNA"/>
</dbReference>
<proteinExistence type="predicted"/>